<name>A0A1J7BSC4_FLAJO</name>
<protein>
    <submittedName>
        <fullName evidence="1">Uncharacterized protein</fullName>
    </submittedName>
</protein>
<dbReference type="EMBL" id="MLFK01000007">
    <property type="protein sequence ID" value="OIV41598.1"/>
    <property type="molecule type" value="Genomic_DNA"/>
</dbReference>
<keyword evidence="2" id="KW-1185">Reference proteome</keyword>
<comment type="caution">
    <text evidence="1">The sequence shown here is derived from an EMBL/GenBank/DDBJ whole genome shotgun (WGS) entry which is preliminary data.</text>
</comment>
<evidence type="ECO:0000313" key="2">
    <source>
        <dbReference type="Proteomes" id="UP000182826"/>
    </source>
</evidence>
<reference evidence="1 2" key="1">
    <citation type="submission" date="2016-10" db="EMBL/GenBank/DDBJ databases">
        <title>Draft Genome Sequence of Rhizobacteria Flavobacterium johnsoniae CI04.</title>
        <authorList>
            <person name="Bravo J.I."/>
            <person name="Lozano G.L."/>
            <person name="Handelsman J."/>
        </authorList>
    </citation>
    <scope>NUCLEOTIDE SEQUENCE [LARGE SCALE GENOMIC DNA]</scope>
    <source>
        <strain evidence="1 2">CI04</strain>
    </source>
</reference>
<gene>
    <name evidence="1" type="ORF">BKM63_13800</name>
</gene>
<accession>A0A1J7BSC4</accession>
<organism evidence="1 2">
    <name type="scientific">Flavobacterium johnsoniae</name>
    <name type="common">Cytophaga johnsonae</name>
    <dbReference type="NCBI Taxonomy" id="986"/>
    <lineage>
        <taxon>Bacteria</taxon>
        <taxon>Pseudomonadati</taxon>
        <taxon>Bacteroidota</taxon>
        <taxon>Flavobacteriia</taxon>
        <taxon>Flavobacteriales</taxon>
        <taxon>Flavobacteriaceae</taxon>
        <taxon>Flavobacterium</taxon>
    </lineage>
</organism>
<proteinExistence type="predicted"/>
<evidence type="ECO:0000313" key="1">
    <source>
        <dbReference type="EMBL" id="OIV41598.1"/>
    </source>
</evidence>
<dbReference type="AlphaFoldDB" id="A0A1J7BSC4"/>
<dbReference type="Proteomes" id="UP000182826">
    <property type="component" value="Unassembled WGS sequence"/>
</dbReference>
<sequence length="83" mass="9561">MIGNFQNENKPALQSITIALRSLPTSYPSQFATKKAIHNLEWNIEVGTKSGDFAQHEFFCKILCIIKKINIFENIANYKFIRI</sequence>